<evidence type="ECO:0000313" key="1">
    <source>
        <dbReference type="EMBL" id="MBA2891022.1"/>
    </source>
</evidence>
<reference evidence="1 2" key="1">
    <citation type="submission" date="2020-07" db="EMBL/GenBank/DDBJ databases">
        <title>Genomic Encyclopedia of Type Strains, Phase IV (KMG-IV): sequencing the most valuable type-strain genomes for metagenomic binning, comparative biology and taxonomic classification.</title>
        <authorList>
            <person name="Goeker M."/>
        </authorList>
    </citation>
    <scope>NUCLEOTIDE SEQUENCE [LARGE SCALE GENOMIC DNA]</scope>
    <source>
        <strain evidence="1 2">DSM 45533</strain>
    </source>
</reference>
<protein>
    <recommendedName>
        <fullName evidence="3">DUF1838 domain-containing protein</fullName>
    </recommendedName>
</protein>
<gene>
    <name evidence="1" type="ORF">HNR30_002363</name>
</gene>
<name>A0A7W0HPR0_9ACTN</name>
<dbReference type="InterPro" id="IPR014990">
    <property type="entry name" value="DUF1838"/>
</dbReference>
<dbReference type="AlphaFoldDB" id="A0A7W0HPR0"/>
<dbReference type="Proteomes" id="UP000530928">
    <property type="component" value="Unassembled WGS sequence"/>
</dbReference>
<keyword evidence="2" id="KW-1185">Reference proteome</keyword>
<dbReference type="EMBL" id="JACDUR010000002">
    <property type="protein sequence ID" value="MBA2891022.1"/>
    <property type="molecule type" value="Genomic_DNA"/>
</dbReference>
<dbReference type="RefSeq" id="WP_181609781.1">
    <property type="nucleotide sequence ID" value="NZ_BAABAM010000012.1"/>
</dbReference>
<dbReference type="Pfam" id="PF08894">
    <property type="entry name" value="DUF1838"/>
    <property type="match status" value="1"/>
</dbReference>
<organism evidence="1 2">
    <name type="scientific">Nonomuraea soli</name>
    <dbReference type="NCBI Taxonomy" id="1032476"/>
    <lineage>
        <taxon>Bacteria</taxon>
        <taxon>Bacillati</taxon>
        <taxon>Actinomycetota</taxon>
        <taxon>Actinomycetes</taxon>
        <taxon>Streptosporangiales</taxon>
        <taxon>Streptosporangiaceae</taxon>
        <taxon>Nonomuraea</taxon>
    </lineage>
</organism>
<evidence type="ECO:0008006" key="3">
    <source>
        <dbReference type="Google" id="ProtNLM"/>
    </source>
</evidence>
<evidence type="ECO:0000313" key="2">
    <source>
        <dbReference type="Proteomes" id="UP000530928"/>
    </source>
</evidence>
<comment type="caution">
    <text evidence="1">The sequence shown here is derived from an EMBL/GenBank/DDBJ whole genome shotgun (WGS) entry which is preliminary data.</text>
</comment>
<sequence length="299" mass="33553">MTDFSPTDPAPLYELVTDVKARAFLQAMGRPDGRDMLYRMSGSVYARVPADALAPAIRHGQKLFGMEGYNIRRLHREPDSNLLHVLTREFVCYTDPADPSTPLREWANPLDGRVYPVVPINNDAVNLGPFPITPDFRGFPCREVHEDWVWSMDIPPRTDLLETLADDFGLQGGVYTTMEMFDFYVNQQEARGRAEGIPEGAMRVRNSWTRSGPWAPFMGLAERDTHGGHLVYHARAWTLDGVDDLEPWLRKEAGAFFATAPSAPGPNQTSWSSFHAKELDGGRLTWAQWCEANGQPVSS</sequence>
<accession>A0A7W0HPR0</accession>
<proteinExistence type="predicted"/>